<dbReference type="EMBL" id="CP036295">
    <property type="protein sequence ID" value="QCC86243.1"/>
    <property type="molecule type" value="Genomic_DNA"/>
</dbReference>
<dbReference type="Gene3D" id="3.90.550.10">
    <property type="entry name" value="Spore Coat Polysaccharide Biosynthesis Protein SpsA, Chain A"/>
    <property type="match status" value="1"/>
</dbReference>
<dbReference type="Proteomes" id="UP000297065">
    <property type="component" value="Chromosome"/>
</dbReference>
<accession>A0A4P7UIN3</accession>
<dbReference type="InterPro" id="IPR001173">
    <property type="entry name" value="Glyco_trans_2-like"/>
</dbReference>
<dbReference type="OrthoDB" id="5453183at2"/>
<dbReference type="Pfam" id="PF00535">
    <property type="entry name" value="Glycos_transf_2"/>
    <property type="match status" value="1"/>
</dbReference>
<dbReference type="SUPFAM" id="SSF53448">
    <property type="entry name" value="Nucleotide-diphospho-sugar transferases"/>
    <property type="match status" value="1"/>
</dbReference>
<comment type="similarity">
    <text evidence="1">Belongs to the glycosyltransferase 2 family.</text>
</comment>
<evidence type="ECO:0000256" key="3">
    <source>
        <dbReference type="ARBA" id="ARBA00022679"/>
    </source>
</evidence>
<evidence type="ECO:0000313" key="5">
    <source>
        <dbReference type="EMBL" id="QCC86243.1"/>
    </source>
</evidence>
<dbReference type="PANTHER" id="PTHR43179:SF12">
    <property type="entry name" value="GALACTOFURANOSYLTRANSFERASE GLFT2"/>
    <property type="match status" value="1"/>
</dbReference>
<evidence type="ECO:0000256" key="1">
    <source>
        <dbReference type="ARBA" id="ARBA00006739"/>
    </source>
</evidence>
<evidence type="ECO:0000313" key="6">
    <source>
        <dbReference type="Proteomes" id="UP000297065"/>
    </source>
</evidence>
<sequence length="340" mass="38016">MHESSTGASLTGPLCNVTIPVFNRPAATERAIRALSETSREVPFCITVVDNGSEPDLVKTLLRLRGDGVIDHLFLLPRNMGVACAANVGWELAPAPLYMKLDNDTAMVRRHWLRDLLALWSHGQPVSNLGGAFNREMLRKAPGSQQTPHGELGLCLGNLPGQAVLVPQTVAQKLGCWNEEYGLYGGEDGDYGLRMQAAGLPQYYYLGPEYFENIREGEDARDTYAARGIDKRRLHRELVIRDNLCMGRLFMNKILYLSGLRSLVPLRRYAVEDVDGQGRVRLAERREYKEFQRDLAHVAAGLNARFRNYVMSYQLDGDTAEAMRRVLTMHAQAANNNQGL</sequence>
<dbReference type="InterPro" id="IPR029044">
    <property type="entry name" value="Nucleotide-diphossugar_trans"/>
</dbReference>
<evidence type="ECO:0000259" key="4">
    <source>
        <dbReference type="Pfam" id="PF00535"/>
    </source>
</evidence>
<keyword evidence="3 5" id="KW-0808">Transferase</keyword>
<name>A0A4P7UIN3_DESDE</name>
<dbReference type="AlphaFoldDB" id="A0A4P7UIN3"/>
<keyword evidence="2" id="KW-0328">Glycosyltransferase</keyword>
<proteinExistence type="inferred from homology"/>
<protein>
    <submittedName>
        <fullName evidence="5">Glycosyltransferase</fullName>
    </submittedName>
</protein>
<evidence type="ECO:0000256" key="2">
    <source>
        <dbReference type="ARBA" id="ARBA00022676"/>
    </source>
</evidence>
<gene>
    <name evidence="5" type="ORF">DDIC_10245</name>
</gene>
<dbReference type="PANTHER" id="PTHR43179">
    <property type="entry name" value="RHAMNOSYLTRANSFERASE WBBL"/>
    <property type="match status" value="1"/>
</dbReference>
<reference evidence="5 6" key="1">
    <citation type="submission" date="2019-02" db="EMBL/GenBank/DDBJ databases">
        <title>Complete Genome Sequence of Desulfovibrio desulfuricans IC1, a Sulfonate Utilizing Anaerobe.</title>
        <authorList>
            <person name="Day L.A."/>
            <person name="De Leon K.B."/>
            <person name="Wall J.D."/>
        </authorList>
    </citation>
    <scope>NUCLEOTIDE SEQUENCE [LARGE SCALE GENOMIC DNA]</scope>
    <source>
        <strain evidence="5 6">IC1</strain>
    </source>
</reference>
<dbReference type="RefSeq" id="WP_136400345.1">
    <property type="nucleotide sequence ID" value="NZ_CP036295.1"/>
</dbReference>
<organism evidence="5 6">
    <name type="scientific">Desulfovibrio desulfuricans</name>
    <dbReference type="NCBI Taxonomy" id="876"/>
    <lineage>
        <taxon>Bacteria</taxon>
        <taxon>Pseudomonadati</taxon>
        <taxon>Thermodesulfobacteriota</taxon>
        <taxon>Desulfovibrionia</taxon>
        <taxon>Desulfovibrionales</taxon>
        <taxon>Desulfovibrionaceae</taxon>
        <taxon>Desulfovibrio</taxon>
    </lineage>
</organism>
<feature type="domain" description="Glycosyltransferase 2-like" evidence="4">
    <location>
        <begin position="17"/>
        <end position="133"/>
    </location>
</feature>
<dbReference type="GO" id="GO:0016757">
    <property type="term" value="F:glycosyltransferase activity"/>
    <property type="evidence" value="ECO:0007669"/>
    <property type="project" value="UniProtKB-KW"/>
</dbReference>